<dbReference type="Proteomes" id="UP000199648">
    <property type="component" value="Unassembled WGS sequence"/>
</dbReference>
<dbReference type="InterPro" id="IPR009315">
    <property type="entry name" value="P_starv_induced_PsiE"/>
</dbReference>
<dbReference type="STRING" id="415747.SAMN03097708_01986"/>
<evidence type="ECO:0000256" key="3">
    <source>
        <dbReference type="ARBA" id="ARBA00021903"/>
    </source>
</evidence>
<feature type="transmembrane region" description="Helical" evidence="8">
    <location>
        <begin position="21"/>
        <end position="42"/>
    </location>
</feature>
<evidence type="ECO:0000256" key="5">
    <source>
        <dbReference type="ARBA" id="ARBA00022692"/>
    </source>
</evidence>
<proteinExistence type="inferred from homology"/>
<dbReference type="RefSeq" id="WP_092996111.1">
    <property type="nucleotide sequence ID" value="NZ_FMWD01000005.1"/>
</dbReference>
<feature type="transmembrane region" description="Helical" evidence="8">
    <location>
        <begin position="49"/>
        <end position="69"/>
    </location>
</feature>
<gene>
    <name evidence="9" type="ORF">SAMN03097708_01986</name>
</gene>
<keyword evidence="4" id="KW-1003">Cell membrane</keyword>
<dbReference type="GO" id="GO:0005886">
    <property type="term" value="C:plasma membrane"/>
    <property type="evidence" value="ECO:0007669"/>
    <property type="project" value="UniProtKB-SubCell"/>
</dbReference>
<comment type="subcellular location">
    <subcellularLocation>
        <location evidence="1">Cell inner membrane</location>
        <topology evidence="1">Multi-pass membrane protein</topology>
    </subcellularLocation>
</comment>
<dbReference type="AlphaFoldDB" id="A0A1G5QE71"/>
<protein>
    <recommendedName>
        <fullName evidence="3">Protein PsiE</fullName>
    </recommendedName>
</protein>
<sequence>MAEKQGVRRLGQQAVGVVEDIGLFIILLATIVAAGQEIWHMVESGTVRLADLLLMFIYLEVVAMVASYWNSGQLPVRMPLYIGMVALARYLILDMKAMDGWRILAVAGAVLVLGLAVLVIRYGHLRFPYGATDQKVIDKK</sequence>
<dbReference type="PIRSF" id="PIRSF029598">
    <property type="entry name" value="PsiE"/>
    <property type="match status" value="1"/>
</dbReference>
<keyword evidence="6 8" id="KW-1133">Transmembrane helix</keyword>
<dbReference type="OrthoDB" id="9792470at2"/>
<dbReference type="GO" id="GO:0016036">
    <property type="term" value="P:cellular response to phosphate starvation"/>
    <property type="evidence" value="ECO:0007669"/>
    <property type="project" value="InterPro"/>
</dbReference>
<dbReference type="PANTHER" id="PTHR37819">
    <property type="entry name" value="PROTEIN PSIE"/>
    <property type="match status" value="1"/>
</dbReference>
<accession>A0A1G5QE71</accession>
<evidence type="ECO:0000256" key="8">
    <source>
        <dbReference type="SAM" id="Phobius"/>
    </source>
</evidence>
<keyword evidence="7 8" id="KW-0472">Membrane</keyword>
<dbReference type="PANTHER" id="PTHR37819:SF1">
    <property type="entry name" value="PROTEIN PSIE"/>
    <property type="match status" value="1"/>
</dbReference>
<evidence type="ECO:0000256" key="7">
    <source>
        <dbReference type="ARBA" id="ARBA00023136"/>
    </source>
</evidence>
<name>A0A1G5QE71_9GAMM</name>
<evidence type="ECO:0000313" key="10">
    <source>
        <dbReference type="Proteomes" id="UP000199648"/>
    </source>
</evidence>
<evidence type="ECO:0000256" key="4">
    <source>
        <dbReference type="ARBA" id="ARBA00022475"/>
    </source>
</evidence>
<feature type="transmembrane region" description="Helical" evidence="8">
    <location>
        <begin position="75"/>
        <end position="92"/>
    </location>
</feature>
<organism evidence="9 10">
    <name type="scientific">Thiohalomonas denitrificans</name>
    <dbReference type="NCBI Taxonomy" id="415747"/>
    <lineage>
        <taxon>Bacteria</taxon>
        <taxon>Pseudomonadati</taxon>
        <taxon>Pseudomonadota</taxon>
        <taxon>Gammaproteobacteria</taxon>
        <taxon>Thiohalomonadales</taxon>
        <taxon>Thiohalomonadaceae</taxon>
        <taxon>Thiohalomonas</taxon>
    </lineage>
</organism>
<comment type="similarity">
    <text evidence="2">Belongs to the PsiE family.</text>
</comment>
<keyword evidence="10" id="KW-1185">Reference proteome</keyword>
<evidence type="ECO:0000256" key="6">
    <source>
        <dbReference type="ARBA" id="ARBA00022989"/>
    </source>
</evidence>
<keyword evidence="5 8" id="KW-0812">Transmembrane</keyword>
<feature type="transmembrane region" description="Helical" evidence="8">
    <location>
        <begin position="104"/>
        <end position="123"/>
    </location>
</feature>
<reference evidence="9 10" key="1">
    <citation type="submission" date="2016-10" db="EMBL/GenBank/DDBJ databases">
        <authorList>
            <person name="de Groot N.N."/>
        </authorList>
    </citation>
    <scope>NUCLEOTIDE SEQUENCE [LARGE SCALE GENOMIC DNA]</scope>
    <source>
        <strain evidence="9 10">HLD2</strain>
    </source>
</reference>
<dbReference type="Pfam" id="PF06146">
    <property type="entry name" value="PsiE"/>
    <property type="match status" value="1"/>
</dbReference>
<dbReference type="EMBL" id="FMWD01000005">
    <property type="protein sequence ID" value="SCZ60104.1"/>
    <property type="molecule type" value="Genomic_DNA"/>
</dbReference>
<evidence type="ECO:0000256" key="1">
    <source>
        <dbReference type="ARBA" id="ARBA00004429"/>
    </source>
</evidence>
<evidence type="ECO:0000313" key="9">
    <source>
        <dbReference type="EMBL" id="SCZ60104.1"/>
    </source>
</evidence>
<evidence type="ECO:0000256" key="2">
    <source>
        <dbReference type="ARBA" id="ARBA00005632"/>
    </source>
</evidence>
<dbReference type="InterPro" id="IPR020948">
    <property type="entry name" value="P_starv_induced_PsiE-like"/>
</dbReference>